<keyword evidence="1" id="KW-0472">Membrane</keyword>
<protein>
    <submittedName>
        <fullName evidence="2">ATP synthase F0 subunit 8</fullName>
    </submittedName>
</protein>
<evidence type="ECO:0000256" key="1">
    <source>
        <dbReference type="SAM" id="Phobius"/>
    </source>
</evidence>
<gene>
    <name evidence="2" type="primary">atp8</name>
</gene>
<dbReference type="AlphaFoldDB" id="A0A6G9DVF0"/>
<name>A0A6G9DVF0_9MOLL</name>
<dbReference type="GeneID" id="54115000"/>
<keyword evidence="1" id="KW-0812">Transmembrane</keyword>
<evidence type="ECO:0000313" key="2">
    <source>
        <dbReference type="EMBL" id="QIP53381.1"/>
    </source>
</evidence>
<proteinExistence type="predicted"/>
<accession>A0A6G9DVF0</accession>
<dbReference type="EMBL" id="MT070411">
    <property type="protein sequence ID" value="QIP53381.1"/>
    <property type="molecule type" value="Genomic_DNA"/>
</dbReference>
<dbReference type="RefSeq" id="YP_009755015.1">
    <property type="nucleotide sequence ID" value="NC_046935.1"/>
</dbReference>
<organism evidence="2">
    <name type="scientific">Lepidozona coreanica</name>
    <dbReference type="NCBI Taxonomy" id="55527"/>
    <lineage>
        <taxon>Eukaryota</taxon>
        <taxon>Metazoa</taxon>
        <taxon>Spiralia</taxon>
        <taxon>Lophotrochozoa</taxon>
        <taxon>Mollusca</taxon>
        <taxon>Polyplacophora</taxon>
        <taxon>Neoloricata</taxon>
        <taxon>Chitonida</taxon>
        <taxon>Chitonina</taxon>
        <taxon>Ischnochitonidae</taxon>
        <taxon>Lepidozona</taxon>
    </lineage>
</organism>
<geneLocation type="mitochondrion" evidence="2"/>
<keyword evidence="2" id="KW-0496">Mitochondrion</keyword>
<feature type="transmembrane region" description="Helical" evidence="1">
    <location>
        <begin position="6"/>
        <end position="29"/>
    </location>
</feature>
<sequence length="53" mass="6556">MPQLAPLNWIFLESFFWTIIIMVTVMFWWNKDKKYIICSINKKSSLISKKWTW</sequence>
<reference evidence="2" key="1">
    <citation type="submission" date="2020-02" db="EMBL/GenBank/DDBJ databases">
        <authorList>
            <person name="Qu J."/>
            <person name="Wang X."/>
            <person name="Cui Y."/>
        </authorList>
    </citation>
    <scope>NUCLEOTIDE SEQUENCE</scope>
</reference>
<keyword evidence="1" id="KW-1133">Transmembrane helix</keyword>